<reference evidence="2" key="1">
    <citation type="submission" date="2023-03" db="EMBL/GenBank/DDBJ databases">
        <title>Massive genome expansion in bonnet fungi (Mycena s.s.) driven by repeated elements and novel gene families across ecological guilds.</title>
        <authorList>
            <consortium name="Lawrence Berkeley National Laboratory"/>
            <person name="Harder C.B."/>
            <person name="Miyauchi S."/>
            <person name="Viragh M."/>
            <person name="Kuo A."/>
            <person name="Thoen E."/>
            <person name="Andreopoulos B."/>
            <person name="Lu D."/>
            <person name="Skrede I."/>
            <person name="Drula E."/>
            <person name="Henrissat B."/>
            <person name="Morin E."/>
            <person name="Kohler A."/>
            <person name="Barry K."/>
            <person name="LaButti K."/>
            <person name="Morin E."/>
            <person name="Salamov A."/>
            <person name="Lipzen A."/>
            <person name="Mereny Z."/>
            <person name="Hegedus B."/>
            <person name="Baldrian P."/>
            <person name="Stursova M."/>
            <person name="Weitz H."/>
            <person name="Taylor A."/>
            <person name="Grigoriev I.V."/>
            <person name="Nagy L.G."/>
            <person name="Martin F."/>
            <person name="Kauserud H."/>
        </authorList>
    </citation>
    <scope>NUCLEOTIDE SEQUENCE</scope>
    <source>
        <strain evidence="2">CBHHK200</strain>
    </source>
</reference>
<dbReference type="Gene3D" id="3.30.429.10">
    <property type="entry name" value="Macrophage Migration Inhibitory Factor"/>
    <property type="match status" value="1"/>
</dbReference>
<proteinExistence type="predicted"/>
<dbReference type="EMBL" id="JARJCM010000013">
    <property type="protein sequence ID" value="KAJ7042202.1"/>
    <property type="molecule type" value="Genomic_DNA"/>
</dbReference>
<gene>
    <name evidence="2" type="ORF">C8F04DRAFT_946214</name>
</gene>
<dbReference type="AlphaFoldDB" id="A0AAD6XA14"/>
<dbReference type="SUPFAM" id="SSF55331">
    <property type="entry name" value="Tautomerase/MIF"/>
    <property type="match status" value="1"/>
</dbReference>
<evidence type="ECO:0000313" key="3">
    <source>
        <dbReference type="Proteomes" id="UP001218188"/>
    </source>
</evidence>
<evidence type="ECO:0000259" key="1">
    <source>
        <dbReference type="Pfam" id="PF14832"/>
    </source>
</evidence>
<feature type="domain" description="Tautomerase cis-CaaD-like" evidence="1">
    <location>
        <begin position="1"/>
        <end position="140"/>
    </location>
</feature>
<dbReference type="Pfam" id="PF14832">
    <property type="entry name" value="Tautomerase_3"/>
    <property type="match status" value="1"/>
</dbReference>
<dbReference type="Proteomes" id="UP001218188">
    <property type="component" value="Unassembled WGS sequence"/>
</dbReference>
<dbReference type="InterPro" id="IPR014347">
    <property type="entry name" value="Tautomerase/MIF_sf"/>
</dbReference>
<evidence type="ECO:0000313" key="2">
    <source>
        <dbReference type="EMBL" id="KAJ7042202.1"/>
    </source>
</evidence>
<keyword evidence="3" id="KW-1185">Reference proteome</keyword>
<sequence>MPLHRFFVPTGLYTPEDKAAISEAITKLYSSPPASLPPFYVVVLFIEFEKGNFFNGGKATDGMARITIEHVARNFTPDDPARKRGFMERYEQVIAPFTKERGINWEVTVVDTDRSLWNINGIAPPEGNTEAEELWRRENKAVPFEKSQL</sequence>
<protein>
    <submittedName>
        <fullName evidence="2">Oxalocrotonate tautomerase</fullName>
    </submittedName>
</protein>
<organism evidence="2 3">
    <name type="scientific">Mycena alexandri</name>
    <dbReference type="NCBI Taxonomy" id="1745969"/>
    <lineage>
        <taxon>Eukaryota</taxon>
        <taxon>Fungi</taxon>
        <taxon>Dikarya</taxon>
        <taxon>Basidiomycota</taxon>
        <taxon>Agaricomycotina</taxon>
        <taxon>Agaricomycetes</taxon>
        <taxon>Agaricomycetidae</taxon>
        <taxon>Agaricales</taxon>
        <taxon>Marasmiineae</taxon>
        <taxon>Mycenaceae</taxon>
        <taxon>Mycena</taxon>
    </lineage>
</organism>
<dbReference type="InterPro" id="IPR028116">
    <property type="entry name" value="Cis-CaaD-like"/>
</dbReference>
<name>A0AAD6XA14_9AGAR</name>
<accession>A0AAD6XA14</accession>
<comment type="caution">
    <text evidence="2">The sequence shown here is derived from an EMBL/GenBank/DDBJ whole genome shotgun (WGS) entry which is preliminary data.</text>
</comment>